<keyword evidence="3" id="KW-1185">Reference proteome</keyword>
<name>A0A6A0ASK9_9ACTN</name>
<evidence type="ECO:0000313" key="3">
    <source>
        <dbReference type="Proteomes" id="UP000484988"/>
    </source>
</evidence>
<protein>
    <submittedName>
        <fullName evidence="2">Uncharacterized protein</fullName>
    </submittedName>
</protein>
<organism evidence="2 3">
    <name type="scientific">Streptomyces pacificus</name>
    <dbReference type="NCBI Taxonomy" id="2705029"/>
    <lineage>
        <taxon>Bacteria</taxon>
        <taxon>Bacillati</taxon>
        <taxon>Actinomycetota</taxon>
        <taxon>Actinomycetes</taxon>
        <taxon>Kitasatosporales</taxon>
        <taxon>Streptomycetaceae</taxon>
        <taxon>Streptomyces</taxon>
    </lineage>
</organism>
<reference evidence="2 3" key="1">
    <citation type="submission" date="2020-02" db="EMBL/GenBank/DDBJ databases">
        <title>Whole Genome Shotgun Sequence of Streptomyces sp. strain CWH03.</title>
        <authorList>
            <person name="Dohra H."/>
            <person name="Kodani S."/>
            <person name="Yamamura H."/>
        </authorList>
    </citation>
    <scope>NUCLEOTIDE SEQUENCE [LARGE SCALE GENOMIC DNA]</scope>
    <source>
        <strain evidence="2 3">CWH03</strain>
    </source>
</reference>
<gene>
    <name evidence="2" type="ORF">SCWH03_15080</name>
</gene>
<sequence length="130" mass="12655">MPAALGAAFPAGGGTGPAVAPEAVPHDAADGLHPGTVTGPYGAGRRGAVAMPFAAAPRPAACGAPTPLCTMPPHLLGGCPGFFGAAPLRPAAVEALPEVPRARPARPAGWTPPCTARGGAFRRPVTGRAV</sequence>
<dbReference type="RefSeq" id="WP_173263283.1">
    <property type="nucleotide sequence ID" value="NZ_BLLG01000003.1"/>
</dbReference>
<dbReference type="Proteomes" id="UP000484988">
    <property type="component" value="Unassembled WGS sequence"/>
</dbReference>
<dbReference type="EMBL" id="BLLG01000003">
    <property type="protein sequence ID" value="GFH35293.1"/>
    <property type="molecule type" value="Genomic_DNA"/>
</dbReference>
<feature type="region of interest" description="Disordered" evidence="1">
    <location>
        <begin position="101"/>
        <end position="130"/>
    </location>
</feature>
<evidence type="ECO:0000313" key="2">
    <source>
        <dbReference type="EMBL" id="GFH35293.1"/>
    </source>
</evidence>
<dbReference type="AlphaFoldDB" id="A0A6A0ASK9"/>
<feature type="region of interest" description="Disordered" evidence="1">
    <location>
        <begin position="18"/>
        <end position="39"/>
    </location>
</feature>
<comment type="caution">
    <text evidence="2">The sequence shown here is derived from an EMBL/GenBank/DDBJ whole genome shotgun (WGS) entry which is preliminary data.</text>
</comment>
<proteinExistence type="predicted"/>
<accession>A0A6A0ASK9</accession>
<evidence type="ECO:0000256" key="1">
    <source>
        <dbReference type="SAM" id="MobiDB-lite"/>
    </source>
</evidence>